<dbReference type="GO" id="GO:0022857">
    <property type="term" value="F:transmembrane transporter activity"/>
    <property type="evidence" value="ECO:0007669"/>
    <property type="project" value="InterPro"/>
</dbReference>
<feature type="transmembrane region" description="Helical" evidence="7">
    <location>
        <begin position="293"/>
        <end position="310"/>
    </location>
</feature>
<dbReference type="OrthoDB" id="1160395at2"/>
<dbReference type="AlphaFoldDB" id="A0A4Q7PGL6"/>
<keyword evidence="5 7" id="KW-1133">Transmembrane helix</keyword>
<accession>A0A4Q7PGL6</accession>
<protein>
    <submittedName>
        <fullName evidence="8">MFS transporter</fullName>
    </submittedName>
</protein>
<sequence>MNERHPTNHTNVMSEQKHPLSAYSLSKSRVLEQIGHHGLLMLLFAYMTTDTIQMTSDIAIRVYESTLILILFSGILGGFLGDFFFSNKKCIFFGVHFQAAGAALLAISLSATLYPGLFLLVLGSGLYTPNIIASYGKLYFNNTKIMDAGFTLFYVATILGSFVGVLAIGYITEIFGYQTAFLICSVLILSSITPVIISSKYPDPDIDLTTMMKKKPINGAKVISAMILVGIFWGVYEIAYLPILSINLGLDQLHSIFFFQADWQTLSQIFSILLGVIAAFVWLYIYNRQVIKIIVSFVLAGVALTTLFFIPESSTSNHLPFYIISALCLSIAQIHIIPIVYSVITKYANPKYLTIMISLIFIPSKVTSVFFEFLNQRFYEAKSIGLIFGISVAAIVSLALLIYWQKSRKLPTSG</sequence>
<reference evidence="8 9" key="1">
    <citation type="submission" date="2019-02" db="EMBL/GenBank/DDBJ databases">
        <title>Genomic Encyclopedia of Type Strains, Phase IV (KMG-IV): sequencing the most valuable type-strain genomes for metagenomic binning, comparative biology and taxonomic classification.</title>
        <authorList>
            <person name="Goeker M."/>
        </authorList>
    </citation>
    <scope>NUCLEOTIDE SEQUENCE [LARGE SCALE GENOMIC DNA]</scope>
    <source>
        <strain evidence="8 9">DSM 17196</strain>
    </source>
</reference>
<evidence type="ECO:0000256" key="1">
    <source>
        <dbReference type="ARBA" id="ARBA00004651"/>
    </source>
</evidence>
<feature type="transmembrane region" description="Helical" evidence="7">
    <location>
        <begin position="92"/>
        <end position="111"/>
    </location>
</feature>
<name>A0A4Q7PGL6_9FLAO</name>
<keyword evidence="6 7" id="KW-0472">Membrane</keyword>
<dbReference type="PANTHER" id="PTHR23517:SF15">
    <property type="entry name" value="PROTON-DEPENDENT OLIGOPEPTIDE FAMILY TRANSPORT PROTEIN"/>
    <property type="match status" value="1"/>
</dbReference>
<dbReference type="InterPro" id="IPR050171">
    <property type="entry name" value="MFS_Transporters"/>
</dbReference>
<evidence type="ECO:0000256" key="6">
    <source>
        <dbReference type="ARBA" id="ARBA00023136"/>
    </source>
</evidence>
<feature type="transmembrane region" description="Helical" evidence="7">
    <location>
        <begin position="30"/>
        <end position="47"/>
    </location>
</feature>
<evidence type="ECO:0000313" key="9">
    <source>
        <dbReference type="Proteomes" id="UP000292262"/>
    </source>
</evidence>
<dbReference type="PANTHER" id="PTHR23517">
    <property type="entry name" value="RESISTANCE PROTEIN MDTM, PUTATIVE-RELATED-RELATED"/>
    <property type="match status" value="1"/>
</dbReference>
<feature type="transmembrane region" description="Helical" evidence="7">
    <location>
        <begin position="222"/>
        <end position="246"/>
    </location>
</feature>
<organism evidence="8 9">
    <name type="scientific">Aquimarina brevivitae</name>
    <dbReference type="NCBI Taxonomy" id="323412"/>
    <lineage>
        <taxon>Bacteria</taxon>
        <taxon>Pseudomonadati</taxon>
        <taxon>Bacteroidota</taxon>
        <taxon>Flavobacteriia</taxon>
        <taxon>Flavobacteriales</taxon>
        <taxon>Flavobacteriaceae</taxon>
        <taxon>Aquimarina</taxon>
    </lineage>
</organism>
<feature type="transmembrane region" description="Helical" evidence="7">
    <location>
        <begin position="266"/>
        <end position="286"/>
    </location>
</feature>
<dbReference type="GO" id="GO:0005886">
    <property type="term" value="C:plasma membrane"/>
    <property type="evidence" value="ECO:0007669"/>
    <property type="project" value="UniProtKB-SubCell"/>
</dbReference>
<dbReference type="InterPro" id="IPR036259">
    <property type="entry name" value="MFS_trans_sf"/>
</dbReference>
<dbReference type="Gene3D" id="1.20.1250.20">
    <property type="entry name" value="MFS general substrate transporter like domains"/>
    <property type="match status" value="2"/>
</dbReference>
<feature type="transmembrane region" description="Helical" evidence="7">
    <location>
        <begin position="117"/>
        <end position="140"/>
    </location>
</feature>
<keyword evidence="9" id="KW-1185">Reference proteome</keyword>
<evidence type="ECO:0000256" key="2">
    <source>
        <dbReference type="ARBA" id="ARBA00022448"/>
    </source>
</evidence>
<comment type="caution">
    <text evidence="8">The sequence shown here is derived from an EMBL/GenBank/DDBJ whole genome shotgun (WGS) entry which is preliminary data.</text>
</comment>
<dbReference type="Pfam" id="PF07690">
    <property type="entry name" value="MFS_1"/>
    <property type="match status" value="1"/>
</dbReference>
<feature type="transmembrane region" description="Helical" evidence="7">
    <location>
        <begin position="353"/>
        <end position="371"/>
    </location>
</feature>
<dbReference type="InterPro" id="IPR011701">
    <property type="entry name" value="MFS"/>
</dbReference>
<feature type="transmembrane region" description="Helical" evidence="7">
    <location>
        <begin position="383"/>
        <end position="404"/>
    </location>
</feature>
<keyword evidence="4 7" id="KW-0812">Transmembrane</keyword>
<evidence type="ECO:0000313" key="8">
    <source>
        <dbReference type="EMBL" id="RZS99673.1"/>
    </source>
</evidence>
<keyword evidence="3" id="KW-1003">Cell membrane</keyword>
<feature type="transmembrane region" description="Helical" evidence="7">
    <location>
        <begin position="152"/>
        <end position="171"/>
    </location>
</feature>
<gene>
    <name evidence="8" type="ORF">EV197_0896</name>
</gene>
<evidence type="ECO:0000256" key="7">
    <source>
        <dbReference type="SAM" id="Phobius"/>
    </source>
</evidence>
<dbReference type="EMBL" id="SGXE01000001">
    <property type="protein sequence ID" value="RZS99673.1"/>
    <property type="molecule type" value="Genomic_DNA"/>
</dbReference>
<comment type="subcellular location">
    <subcellularLocation>
        <location evidence="1">Cell membrane</location>
        <topology evidence="1">Multi-pass membrane protein</topology>
    </subcellularLocation>
</comment>
<dbReference type="Proteomes" id="UP000292262">
    <property type="component" value="Unassembled WGS sequence"/>
</dbReference>
<feature type="transmembrane region" description="Helical" evidence="7">
    <location>
        <begin position="67"/>
        <end position="85"/>
    </location>
</feature>
<proteinExistence type="predicted"/>
<feature type="transmembrane region" description="Helical" evidence="7">
    <location>
        <begin position="177"/>
        <end position="201"/>
    </location>
</feature>
<feature type="transmembrane region" description="Helical" evidence="7">
    <location>
        <begin position="322"/>
        <end position="341"/>
    </location>
</feature>
<evidence type="ECO:0000256" key="5">
    <source>
        <dbReference type="ARBA" id="ARBA00022989"/>
    </source>
</evidence>
<evidence type="ECO:0000256" key="4">
    <source>
        <dbReference type="ARBA" id="ARBA00022692"/>
    </source>
</evidence>
<dbReference type="RefSeq" id="WP_130285495.1">
    <property type="nucleotide sequence ID" value="NZ_SGXE01000001.1"/>
</dbReference>
<keyword evidence="2" id="KW-0813">Transport</keyword>
<dbReference type="SUPFAM" id="SSF103473">
    <property type="entry name" value="MFS general substrate transporter"/>
    <property type="match status" value="1"/>
</dbReference>
<evidence type="ECO:0000256" key="3">
    <source>
        <dbReference type="ARBA" id="ARBA00022475"/>
    </source>
</evidence>